<dbReference type="EMBL" id="FUZV01000001">
    <property type="protein sequence ID" value="SKC53514.1"/>
    <property type="molecule type" value="Genomic_DNA"/>
</dbReference>
<evidence type="ECO:0000256" key="2">
    <source>
        <dbReference type="SAM" id="MobiDB-lite"/>
    </source>
</evidence>
<evidence type="ECO:0000256" key="1">
    <source>
        <dbReference type="SAM" id="Coils"/>
    </source>
</evidence>
<dbReference type="STRING" id="428993.SAMN06296058_0991"/>
<feature type="domain" description="PDZ" evidence="4">
    <location>
        <begin position="61"/>
        <end position="118"/>
    </location>
</feature>
<sequence>MKRRIRQLSIAALALATGLVFASQAQDDAASAAKRKELDSARAELQRAAKRVADLSRDEEIASMRKRIELKPMLGVLLAPDPQVGVRITGVTPDGGAARAGLRAGDQLIKIDDKAIAGQNPEQRLASARARLGEIQAGKPVSVVYRRGPQETKVGIEPQPGRPVMVFTDDGAGPGARQTRIVMSPDGNNVETVNDVGADFGFDYNFDFNFDDMDFNSAELAITPEIQRELMRVRELSDCDGEDCVALPRLAEAFRWNGLNLSSIDPQLGRYFGTDSGVLVLSTGEDLANLQAGDVIKRVDGKPVNTPREVMESLRGRPADSSVKVEYLRDRKTASAMVKIPRAMPLRIPVPPAPPAPPAAPAAPAAPPAAMAAPPAPPALAPKAIPAPPAAPSAPSWVQHGKQVVIVDKDGKRYEYSHGAAPAAPAPPAPPAAAPKAPKAPSAPPPPPPPASGIPV</sequence>
<dbReference type="Proteomes" id="UP000190341">
    <property type="component" value="Unassembled WGS sequence"/>
</dbReference>
<dbReference type="OrthoDB" id="5953789at2"/>
<dbReference type="Pfam" id="PF17820">
    <property type="entry name" value="PDZ_6"/>
    <property type="match status" value="1"/>
</dbReference>
<dbReference type="InterPro" id="IPR041489">
    <property type="entry name" value="PDZ_6"/>
</dbReference>
<organism evidence="5 6">
    <name type="scientific">Pseudoxanthomonas indica</name>
    <dbReference type="NCBI Taxonomy" id="428993"/>
    <lineage>
        <taxon>Bacteria</taxon>
        <taxon>Pseudomonadati</taxon>
        <taxon>Pseudomonadota</taxon>
        <taxon>Gammaproteobacteria</taxon>
        <taxon>Lysobacterales</taxon>
        <taxon>Lysobacteraceae</taxon>
        <taxon>Pseudoxanthomonas</taxon>
    </lineage>
</organism>
<evidence type="ECO:0000313" key="5">
    <source>
        <dbReference type="EMBL" id="SKC53514.1"/>
    </source>
</evidence>
<feature type="coiled-coil region" evidence="1">
    <location>
        <begin position="31"/>
        <end position="58"/>
    </location>
</feature>
<feature type="compositionally biased region" description="Pro residues" evidence="2">
    <location>
        <begin position="355"/>
        <end position="367"/>
    </location>
</feature>
<gene>
    <name evidence="5" type="ORF">SAMN06296058_0991</name>
</gene>
<protein>
    <submittedName>
        <fullName evidence="5">PDZ domain-containing protein</fullName>
    </submittedName>
</protein>
<dbReference type="AlphaFoldDB" id="A0A1T5JQ78"/>
<feature type="compositionally biased region" description="Pro residues" evidence="2">
    <location>
        <begin position="424"/>
        <end position="433"/>
    </location>
</feature>
<dbReference type="PROSITE" id="PS50106">
    <property type="entry name" value="PDZ"/>
    <property type="match status" value="1"/>
</dbReference>
<feature type="signal peptide" evidence="3">
    <location>
        <begin position="1"/>
        <end position="22"/>
    </location>
</feature>
<evidence type="ECO:0000259" key="4">
    <source>
        <dbReference type="PROSITE" id="PS50106"/>
    </source>
</evidence>
<feature type="compositionally biased region" description="Pro residues" evidence="2">
    <location>
        <begin position="374"/>
        <end position="392"/>
    </location>
</feature>
<dbReference type="InterPro" id="IPR001478">
    <property type="entry name" value="PDZ"/>
</dbReference>
<feature type="region of interest" description="Disordered" evidence="2">
    <location>
        <begin position="416"/>
        <end position="456"/>
    </location>
</feature>
<evidence type="ECO:0000256" key="3">
    <source>
        <dbReference type="SAM" id="SignalP"/>
    </source>
</evidence>
<accession>A0A1T5JQ78</accession>
<dbReference type="SMART" id="SM00228">
    <property type="entry name" value="PDZ"/>
    <property type="match status" value="2"/>
</dbReference>
<dbReference type="Gene3D" id="2.30.42.10">
    <property type="match status" value="2"/>
</dbReference>
<name>A0A1T5JQ78_9GAMM</name>
<feature type="region of interest" description="Disordered" evidence="2">
    <location>
        <begin position="355"/>
        <end position="404"/>
    </location>
</feature>
<reference evidence="5 6" key="1">
    <citation type="submission" date="2017-02" db="EMBL/GenBank/DDBJ databases">
        <authorList>
            <person name="Peterson S.W."/>
        </authorList>
    </citation>
    <scope>NUCLEOTIDE SEQUENCE [LARGE SCALE GENOMIC DNA]</scope>
    <source>
        <strain evidence="5 6">P15</strain>
    </source>
</reference>
<evidence type="ECO:0000313" key="6">
    <source>
        <dbReference type="Proteomes" id="UP000190341"/>
    </source>
</evidence>
<keyword evidence="1" id="KW-0175">Coiled coil</keyword>
<dbReference type="RefSeq" id="WP_079723341.1">
    <property type="nucleotide sequence ID" value="NZ_BMCL01000002.1"/>
</dbReference>
<proteinExistence type="predicted"/>
<keyword evidence="3" id="KW-0732">Signal</keyword>
<dbReference type="SUPFAM" id="SSF50156">
    <property type="entry name" value="PDZ domain-like"/>
    <property type="match status" value="2"/>
</dbReference>
<feature type="compositionally biased region" description="Pro residues" evidence="2">
    <location>
        <begin position="441"/>
        <end position="456"/>
    </location>
</feature>
<dbReference type="Pfam" id="PF13180">
    <property type="entry name" value="PDZ_2"/>
    <property type="match status" value="1"/>
</dbReference>
<feature type="chain" id="PRO_5012075168" evidence="3">
    <location>
        <begin position="23"/>
        <end position="456"/>
    </location>
</feature>
<keyword evidence="6" id="KW-1185">Reference proteome</keyword>
<dbReference type="InterPro" id="IPR036034">
    <property type="entry name" value="PDZ_sf"/>
</dbReference>